<dbReference type="PANTHER" id="PTHR33375:SF1">
    <property type="entry name" value="CHROMOSOME-PARTITIONING PROTEIN PARB-RELATED"/>
    <property type="match status" value="1"/>
</dbReference>
<keyword evidence="3" id="KW-1185">Reference proteome</keyword>
<organism evidence="2 3">
    <name type="scientific">Aquamicrobium defluvii</name>
    <dbReference type="NCBI Taxonomy" id="69279"/>
    <lineage>
        <taxon>Bacteria</taxon>
        <taxon>Pseudomonadati</taxon>
        <taxon>Pseudomonadota</taxon>
        <taxon>Alphaproteobacteria</taxon>
        <taxon>Hyphomicrobiales</taxon>
        <taxon>Phyllobacteriaceae</taxon>
        <taxon>Aquamicrobium</taxon>
    </lineage>
</organism>
<dbReference type="Gene3D" id="3.90.1530.10">
    <property type="entry name" value="Conserved hypothetical protein from pyrococcus furiosus pfu- 392566-001, ParB domain"/>
    <property type="match status" value="1"/>
</dbReference>
<feature type="non-terminal residue" evidence="2">
    <location>
        <position position="134"/>
    </location>
</feature>
<dbReference type="SUPFAM" id="SSF110849">
    <property type="entry name" value="ParB/Sulfiredoxin"/>
    <property type="match status" value="1"/>
</dbReference>
<dbReference type="GO" id="GO:0005694">
    <property type="term" value="C:chromosome"/>
    <property type="evidence" value="ECO:0007669"/>
    <property type="project" value="TreeGrafter"/>
</dbReference>
<dbReference type="AlphaFoldDB" id="A0A4R6Y581"/>
<name>A0A4R6Y581_9HYPH</name>
<dbReference type="InterPro" id="IPR003115">
    <property type="entry name" value="ParB_N"/>
</dbReference>
<comment type="caution">
    <text evidence="2">The sequence shown here is derived from an EMBL/GenBank/DDBJ whole genome shotgun (WGS) entry which is preliminary data.</text>
</comment>
<dbReference type="GO" id="GO:0007059">
    <property type="term" value="P:chromosome segregation"/>
    <property type="evidence" value="ECO:0007669"/>
    <property type="project" value="TreeGrafter"/>
</dbReference>
<proteinExistence type="predicted"/>
<gene>
    <name evidence="2" type="ORF">DES43_14916</name>
</gene>
<evidence type="ECO:0000259" key="1">
    <source>
        <dbReference type="SMART" id="SM00470"/>
    </source>
</evidence>
<accession>A0A4R6Y581</accession>
<dbReference type="InterPro" id="IPR036086">
    <property type="entry name" value="ParB/Sulfiredoxin_sf"/>
</dbReference>
<reference evidence="2 3" key="1">
    <citation type="submission" date="2019-03" db="EMBL/GenBank/DDBJ databases">
        <title>Genomic Encyclopedia of Type Strains, Phase IV (KMG-IV): sequencing the most valuable type-strain genomes for metagenomic binning, comparative biology and taxonomic classification.</title>
        <authorList>
            <person name="Goeker M."/>
        </authorList>
    </citation>
    <scope>NUCLEOTIDE SEQUENCE [LARGE SCALE GENOMIC DNA]</scope>
    <source>
        <strain evidence="2 3">DSM 11603</strain>
    </source>
</reference>
<dbReference type="Pfam" id="PF02195">
    <property type="entry name" value="ParB_N"/>
    <property type="match status" value="1"/>
</dbReference>
<dbReference type="RefSeq" id="WP_166647801.1">
    <property type="nucleotide sequence ID" value="NZ_SNZF01000049.1"/>
</dbReference>
<protein>
    <submittedName>
        <fullName evidence="2">ParB/RepB/Spo0J family partition protein</fullName>
    </submittedName>
</protein>
<evidence type="ECO:0000313" key="2">
    <source>
        <dbReference type="EMBL" id="TDR29117.1"/>
    </source>
</evidence>
<dbReference type="EMBL" id="SNZF01000049">
    <property type="protein sequence ID" value="TDR29117.1"/>
    <property type="molecule type" value="Genomic_DNA"/>
</dbReference>
<dbReference type="SMART" id="SM00470">
    <property type="entry name" value="ParB"/>
    <property type="match status" value="1"/>
</dbReference>
<dbReference type="InterPro" id="IPR050336">
    <property type="entry name" value="Chromosome_partition/occlusion"/>
</dbReference>
<dbReference type="Proteomes" id="UP000294958">
    <property type="component" value="Unassembled WGS sequence"/>
</dbReference>
<feature type="domain" description="ParB-like N-terminal" evidence="1">
    <location>
        <begin position="4"/>
        <end position="97"/>
    </location>
</feature>
<sequence length="134" mass="14362">MEIKLIDPRALVESPDRARRSKSSPQSDALLLATIKAVGIVQPPVVAPQADGGNGFVIHSGHRRVKQAIAAGLEEITVLVDEPAEDGGAMRSMVENIARENLLGSVSRLSCWIRTAVMVVGDIRGAYRGRHTDV</sequence>
<dbReference type="PANTHER" id="PTHR33375">
    <property type="entry name" value="CHROMOSOME-PARTITIONING PROTEIN PARB-RELATED"/>
    <property type="match status" value="1"/>
</dbReference>
<evidence type="ECO:0000313" key="3">
    <source>
        <dbReference type="Proteomes" id="UP000294958"/>
    </source>
</evidence>